<reference evidence="3" key="1">
    <citation type="journal article" date="2019" name="Int. J. Syst. Evol. Microbiol.">
        <title>The Global Catalogue of Microorganisms (GCM) 10K type strain sequencing project: providing services to taxonomists for standard genome sequencing and annotation.</title>
        <authorList>
            <consortium name="The Broad Institute Genomics Platform"/>
            <consortium name="The Broad Institute Genome Sequencing Center for Infectious Disease"/>
            <person name="Wu L."/>
            <person name="Ma J."/>
        </authorList>
    </citation>
    <scope>NUCLEOTIDE SEQUENCE [LARGE SCALE GENOMIC DNA]</scope>
    <source>
        <strain evidence="3">CGMCC 1.16444</strain>
    </source>
</reference>
<proteinExistence type="predicted"/>
<dbReference type="InterPro" id="IPR013108">
    <property type="entry name" value="Amidohydro_3"/>
</dbReference>
<protein>
    <submittedName>
        <fullName evidence="2">Amidohydrolase family protein</fullName>
    </submittedName>
</protein>
<gene>
    <name evidence="2" type="ORF">ACFPFW_18345</name>
</gene>
<name>A0ABV9Z5S3_9HYPH</name>
<keyword evidence="3" id="KW-1185">Reference proteome</keyword>
<dbReference type="SUPFAM" id="SSF51338">
    <property type="entry name" value="Composite domain of metallo-dependent hydrolases"/>
    <property type="match status" value="1"/>
</dbReference>
<dbReference type="Proteomes" id="UP001595796">
    <property type="component" value="Unassembled WGS sequence"/>
</dbReference>
<evidence type="ECO:0000259" key="1">
    <source>
        <dbReference type="Pfam" id="PF07969"/>
    </source>
</evidence>
<dbReference type="NCBIfam" id="NF005748">
    <property type="entry name" value="PRK07572.1"/>
    <property type="match status" value="1"/>
</dbReference>
<evidence type="ECO:0000313" key="2">
    <source>
        <dbReference type="EMBL" id="MFC5069979.1"/>
    </source>
</evidence>
<dbReference type="InterPro" id="IPR011059">
    <property type="entry name" value="Metal-dep_hydrolase_composite"/>
</dbReference>
<dbReference type="Pfam" id="PF07969">
    <property type="entry name" value="Amidohydro_3"/>
    <property type="match status" value="1"/>
</dbReference>
<accession>A0ABV9Z5S3</accession>
<dbReference type="SUPFAM" id="SSF51556">
    <property type="entry name" value="Metallo-dependent hydrolases"/>
    <property type="match status" value="1"/>
</dbReference>
<dbReference type="PANTHER" id="PTHR32027:SF0">
    <property type="entry name" value="CYTOSINE DEAMINASE"/>
    <property type="match status" value="1"/>
</dbReference>
<dbReference type="InterPro" id="IPR052349">
    <property type="entry name" value="Metallo-hydrolase_Enzymes"/>
</dbReference>
<dbReference type="PANTHER" id="PTHR32027">
    <property type="entry name" value="CYTOSINE DEAMINASE"/>
    <property type="match status" value="1"/>
</dbReference>
<organism evidence="2 3">
    <name type="scientific">Flaviflagellibacter deserti</name>
    <dbReference type="NCBI Taxonomy" id="2267266"/>
    <lineage>
        <taxon>Bacteria</taxon>
        <taxon>Pseudomonadati</taxon>
        <taxon>Pseudomonadota</taxon>
        <taxon>Alphaproteobacteria</taxon>
        <taxon>Hyphomicrobiales</taxon>
        <taxon>Flaviflagellibacter</taxon>
    </lineage>
</organism>
<evidence type="ECO:0000313" key="3">
    <source>
        <dbReference type="Proteomes" id="UP001595796"/>
    </source>
</evidence>
<comment type="caution">
    <text evidence="2">The sequence shown here is derived from an EMBL/GenBank/DDBJ whole genome shotgun (WGS) entry which is preliminary data.</text>
</comment>
<dbReference type="CDD" id="cd01293">
    <property type="entry name" value="Bact_CD"/>
    <property type="match status" value="1"/>
</dbReference>
<dbReference type="InterPro" id="IPR032466">
    <property type="entry name" value="Metal_Hydrolase"/>
</dbReference>
<dbReference type="RefSeq" id="WP_114958652.1">
    <property type="nucleotide sequence ID" value="NZ_JBHSJF010000010.1"/>
</dbReference>
<dbReference type="Gene3D" id="3.20.20.140">
    <property type="entry name" value="Metal-dependent hydrolases"/>
    <property type="match status" value="1"/>
</dbReference>
<feature type="domain" description="Amidohydrolase 3" evidence="1">
    <location>
        <begin position="47"/>
        <end position="399"/>
    </location>
</feature>
<sequence length="431" mass="47040">MNPDLIIRNATLPDGRTGQDIAVSDGKIAEIRPAIEEKGAREIEVLGQLVSPPFVDVHFHMDATLSLGIPRLNRSGTLLEGIALWGELKPILTAEAVVERALRYCDLAVSRGLLAIRSHVDVCDDRLTGVEALLEVKKRVAPYLDLQLVAFPQDGFYRSPTAEKNLIRALDMGVDVVGGIPHFERTMADGAASVRALCEIAEKRGLLVDMHCDETDDPMSRHIETLAYETQRLGLQGRVTGSHLTSMHSMDNYYVSKLLPLIAEAGVHAVANPLINIQIQGRHDTYPKRRGMTRVPELRAHGVNVAFGHDCVMDPWYSLGSGDMLDVAHMAIHVAQMTSREAMKFCFDAVTASSAKIMGLEGYGLEPGCNADMVVLQATDPIEAIRLKANRLFVIRRGKVIAETPAVETRLTLDGRPGLVNGAAYGPMEAN</sequence>
<dbReference type="EMBL" id="JBHSJF010000010">
    <property type="protein sequence ID" value="MFC5069979.1"/>
    <property type="molecule type" value="Genomic_DNA"/>
</dbReference>
<dbReference type="Gene3D" id="2.30.40.10">
    <property type="entry name" value="Urease, subunit C, domain 1"/>
    <property type="match status" value="1"/>
</dbReference>